<organism evidence="2 3">
    <name type="scientific">Mycolicibacterium vanbaalenii (strain DSM 7251 / JCM 13017 / BCRC 16820 / KCTC 9966 / NRRL B-24157 / PYR-1)</name>
    <name type="common">Mycobacterium vanbaalenii</name>
    <dbReference type="NCBI Taxonomy" id="350058"/>
    <lineage>
        <taxon>Bacteria</taxon>
        <taxon>Bacillati</taxon>
        <taxon>Actinomycetota</taxon>
        <taxon>Actinomycetes</taxon>
        <taxon>Mycobacteriales</taxon>
        <taxon>Mycobacteriaceae</taxon>
        <taxon>Mycolicibacterium</taxon>
    </lineage>
</organism>
<evidence type="ECO:0000313" key="2">
    <source>
        <dbReference type="EMBL" id="ABM11988.1"/>
    </source>
</evidence>
<keyword evidence="3" id="KW-1185">Reference proteome</keyword>
<reference evidence="2" key="1">
    <citation type="submission" date="2006-12" db="EMBL/GenBank/DDBJ databases">
        <title>Complete sequence of Mycobacterium vanbaalenii PYR-1.</title>
        <authorList>
            <consortium name="US DOE Joint Genome Institute"/>
            <person name="Copeland A."/>
            <person name="Lucas S."/>
            <person name="Lapidus A."/>
            <person name="Barry K."/>
            <person name="Detter J.C."/>
            <person name="Glavina del Rio T."/>
            <person name="Hammon N."/>
            <person name="Israni S."/>
            <person name="Dalin E."/>
            <person name="Tice H."/>
            <person name="Pitluck S."/>
            <person name="Singan V."/>
            <person name="Schmutz J."/>
            <person name="Larimer F."/>
            <person name="Land M."/>
            <person name="Hauser L."/>
            <person name="Kyrpides N."/>
            <person name="Anderson I.J."/>
            <person name="Miller C."/>
            <person name="Richardson P."/>
        </authorList>
    </citation>
    <scope>NUCLEOTIDE SEQUENCE [LARGE SCALE GENOMIC DNA]</scope>
    <source>
        <strain evidence="2">PYR-1</strain>
    </source>
</reference>
<gene>
    <name evidence="2" type="ordered locus">Mvan_1153</name>
</gene>
<dbReference type="eggNOG" id="COG3057">
    <property type="taxonomic scope" value="Bacteria"/>
</dbReference>
<dbReference type="HOGENOM" id="CLU_1093383_0_0_11"/>
<name>A1T488_MYCVP</name>
<accession>A1T488</accession>
<dbReference type="EMBL" id="CP000511">
    <property type="protein sequence ID" value="ABM11988.1"/>
    <property type="molecule type" value="Genomic_DNA"/>
</dbReference>
<dbReference type="KEGG" id="mva:Mvan_1153"/>
<proteinExistence type="predicted"/>
<evidence type="ECO:0000256" key="1">
    <source>
        <dbReference type="SAM" id="MobiDB-lite"/>
    </source>
</evidence>
<dbReference type="AlphaFoldDB" id="A1T488"/>
<evidence type="ECO:0000313" key="3">
    <source>
        <dbReference type="Proteomes" id="UP000009159"/>
    </source>
</evidence>
<feature type="region of interest" description="Disordered" evidence="1">
    <location>
        <begin position="1"/>
        <end position="34"/>
    </location>
</feature>
<dbReference type="Proteomes" id="UP000009159">
    <property type="component" value="Chromosome"/>
</dbReference>
<sequence length="251" mass="27177">MLWHPAGVSVRSMNDARRRRTAKDAQEGAAEETPLVDEVRQALPDHPLELLGIGSVIIEATRPDPLGLPPSREPNETVDLDSLVAGFIGVPNAETTALLAVLAEMLEDADLRARCRQEVDARSHTLPRWLTELSDVEVYRAVRMTHPQGDHDEVLIGARLAGGHQLTCAVAIARDGGAIKDGFAVADSISNVVRTAAERNTDPETGFAVMALTDARSALEHGLKNSGVVLEPTDSWPACRPLLQWLTRCLH</sequence>
<protein>
    <submittedName>
        <fullName evidence="2">Uncharacterized protein</fullName>
    </submittedName>
</protein>